<dbReference type="EMBL" id="CP130318">
    <property type="protein sequence ID" value="WNQ08954.1"/>
    <property type="molecule type" value="Genomic_DNA"/>
</dbReference>
<dbReference type="InterPro" id="IPR050261">
    <property type="entry name" value="FrsA_esterase"/>
</dbReference>
<evidence type="ECO:0000256" key="1">
    <source>
        <dbReference type="SAM" id="MobiDB-lite"/>
    </source>
</evidence>
<gene>
    <name evidence="3" type="ORF">MJA45_14985</name>
</gene>
<dbReference type="PANTHER" id="PTHR22946:SF8">
    <property type="entry name" value="ACETYL XYLAN ESTERASE DOMAIN-CONTAINING PROTEIN"/>
    <property type="match status" value="1"/>
</dbReference>
<sequence length="654" mass="73555">MGLAKWETVQVNTFDVRGQLPLYVEEAARAAAEAGARKRDAIVDPEALKARQQYIRESLERSLGGFPSSDHPLRPVVTGETKGNGFRVENLIFESRPHVYVTGNFYIPDGRTAPGGAVLLLCGHREQAKHCDEYQTVCHYLVHAGLAVLAIDPVGQGERFGYYDPETGKAEVTSVWEHERVGRQCLTVGDNLARYMLHDAMRAVDYLLTRPEVDPTRIGVTGHSGGGTQTSLMMMADPRIACAAPGGFIMNRPYFRMTGKTQDAEQKWPGFSAMGLDHEDILVAMAPRPVLVLATTYDSVPIEAPRQVVESCRRFWTLHGRSEQLQLFEDADVHRFTIPLVRAAVAFFTRHLLGKSVVPSDGEIHLLEPEELWCTRSGQVIGEREGAHSVRDENRERLSEAAKLRSRPGEAEQRRRGVEWLRERVMYNRHPYPLNPRYYGAGENELLSATRTLWWSQKGIINMGYLFRDQTLQGAKLPVTVAVWEGGIHSLSAHEEWIVKTCQSGRTVLVANLTGVGPLLPYRNQPQDDPHHPFGVLDKHTDELMLLQDSMAALRTYDVLRAVELAAGLDEADGEDLHLYGSGRYALYTGLAALLEPKVRKVRMEDRLESLEEWAGRREYDMTDSLSFLLPGMLRYFDLPEMDGWLRNEGRLDS</sequence>
<feature type="region of interest" description="Disordered" evidence="1">
    <location>
        <begin position="385"/>
        <end position="410"/>
    </location>
</feature>
<dbReference type="Proteomes" id="UP001305702">
    <property type="component" value="Chromosome"/>
</dbReference>
<accession>A0AA96RFH2</accession>
<dbReference type="InterPro" id="IPR008391">
    <property type="entry name" value="AXE1_dom"/>
</dbReference>
<organism evidence="3 4">
    <name type="scientific">Paenibacillus aurantius</name>
    <dbReference type="NCBI Taxonomy" id="2918900"/>
    <lineage>
        <taxon>Bacteria</taxon>
        <taxon>Bacillati</taxon>
        <taxon>Bacillota</taxon>
        <taxon>Bacilli</taxon>
        <taxon>Bacillales</taxon>
        <taxon>Paenibacillaceae</taxon>
        <taxon>Paenibacillus</taxon>
    </lineage>
</organism>
<reference evidence="3 4" key="1">
    <citation type="submission" date="2022-02" db="EMBL/GenBank/DDBJ databases">
        <title>Paenibacillus sp. MBLB1776 Whole Genome Shotgun Sequencing.</title>
        <authorList>
            <person name="Hwang C.Y."/>
            <person name="Cho E.-S."/>
            <person name="Seo M.-J."/>
        </authorList>
    </citation>
    <scope>NUCLEOTIDE SEQUENCE [LARGE SCALE GENOMIC DNA]</scope>
    <source>
        <strain evidence="3 4">MBLB1776</strain>
    </source>
</reference>
<dbReference type="SUPFAM" id="SSF53474">
    <property type="entry name" value="alpha/beta-Hydrolases"/>
    <property type="match status" value="1"/>
</dbReference>
<dbReference type="Pfam" id="PF05448">
    <property type="entry name" value="AXE1"/>
    <property type="match status" value="1"/>
</dbReference>
<feature type="domain" description="Acetyl xylan esterase" evidence="2">
    <location>
        <begin position="85"/>
        <end position="230"/>
    </location>
</feature>
<dbReference type="Gene3D" id="3.40.50.1820">
    <property type="entry name" value="alpha/beta hydrolase"/>
    <property type="match status" value="2"/>
</dbReference>
<evidence type="ECO:0000259" key="2">
    <source>
        <dbReference type="Pfam" id="PF05448"/>
    </source>
</evidence>
<keyword evidence="4" id="KW-1185">Reference proteome</keyword>
<dbReference type="AlphaFoldDB" id="A0AA96RFH2"/>
<evidence type="ECO:0000313" key="3">
    <source>
        <dbReference type="EMBL" id="WNQ08954.1"/>
    </source>
</evidence>
<evidence type="ECO:0000313" key="4">
    <source>
        <dbReference type="Proteomes" id="UP001305702"/>
    </source>
</evidence>
<dbReference type="KEGG" id="paun:MJA45_14985"/>
<proteinExistence type="predicted"/>
<name>A0AA96RFH2_9BACL</name>
<dbReference type="RefSeq" id="WP_315602721.1">
    <property type="nucleotide sequence ID" value="NZ_CP130318.1"/>
</dbReference>
<protein>
    <submittedName>
        <fullName evidence="3">Acetylxylan esterase</fullName>
    </submittedName>
</protein>
<dbReference type="InterPro" id="IPR029058">
    <property type="entry name" value="AB_hydrolase_fold"/>
</dbReference>
<dbReference type="PANTHER" id="PTHR22946">
    <property type="entry name" value="DIENELACTONE HYDROLASE DOMAIN-CONTAINING PROTEIN-RELATED"/>
    <property type="match status" value="1"/>
</dbReference>